<dbReference type="PROSITE" id="PS51792">
    <property type="entry name" value="YIPPEE"/>
    <property type="match status" value="1"/>
</dbReference>
<reference evidence="7" key="1">
    <citation type="submission" date="2014-09" db="EMBL/GenBank/DDBJ databases">
        <authorList>
            <person name="Mudge J."/>
            <person name="Ramaraj T."/>
            <person name="Lindquist I.E."/>
            <person name="Bharti A.K."/>
            <person name="Sundararajan A."/>
            <person name="Cameron C.T."/>
            <person name="Woodward J.E."/>
            <person name="May G.D."/>
            <person name="Brubaker C."/>
            <person name="Broadhvest J."/>
            <person name="Wilkins T.A."/>
        </authorList>
    </citation>
    <scope>NUCLEOTIDE SEQUENCE</scope>
    <source>
        <strain evidence="7">cv. AKA8401</strain>
    </source>
</reference>
<evidence type="ECO:0000256" key="4">
    <source>
        <dbReference type="RuleBase" id="RU110713"/>
    </source>
</evidence>
<organism evidence="6 7">
    <name type="scientific">Gossypium arboreum</name>
    <name type="common">Tree cotton</name>
    <name type="synonym">Gossypium nanking</name>
    <dbReference type="NCBI Taxonomy" id="29729"/>
    <lineage>
        <taxon>Eukaryota</taxon>
        <taxon>Viridiplantae</taxon>
        <taxon>Streptophyta</taxon>
        <taxon>Embryophyta</taxon>
        <taxon>Tracheophyta</taxon>
        <taxon>Spermatophyta</taxon>
        <taxon>Magnoliopsida</taxon>
        <taxon>eudicotyledons</taxon>
        <taxon>Gunneridae</taxon>
        <taxon>Pentapetalae</taxon>
        <taxon>rosids</taxon>
        <taxon>malvids</taxon>
        <taxon>Malvales</taxon>
        <taxon>Malvaceae</taxon>
        <taxon>Malvoideae</taxon>
        <taxon>Gossypium</taxon>
    </lineage>
</organism>
<dbReference type="Proteomes" id="UP000032142">
    <property type="component" value="Unassembled WGS sequence"/>
</dbReference>
<name>A0A0B0P6H2_GOSAR</name>
<proteinExistence type="inferred from homology"/>
<evidence type="ECO:0000313" key="6">
    <source>
        <dbReference type="EMBL" id="KHG19729.1"/>
    </source>
</evidence>
<evidence type="ECO:0000259" key="5">
    <source>
        <dbReference type="PROSITE" id="PS51792"/>
    </source>
</evidence>
<evidence type="ECO:0000256" key="1">
    <source>
        <dbReference type="ARBA" id="ARBA00005613"/>
    </source>
</evidence>
<evidence type="ECO:0000313" key="7">
    <source>
        <dbReference type="Proteomes" id="UP000032142"/>
    </source>
</evidence>
<evidence type="ECO:0000256" key="2">
    <source>
        <dbReference type="ARBA" id="ARBA00022723"/>
    </source>
</evidence>
<keyword evidence="7" id="KW-1185">Reference proteome</keyword>
<gene>
    <name evidence="6" type="ORF">F383_02871</name>
</gene>
<dbReference type="InterPro" id="IPR004910">
    <property type="entry name" value="Yippee/Mis18/Cereblon"/>
</dbReference>
<dbReference type="EMBL" id="KN413783">
    <property type="protein sequence ID" value="KHG19729.1"/>
    <property type="molecule type" value="Genomic_DNA"/>
</dbReference>
<dbReference type="PANTHER" id="PTHR13848">
    <property type="entry name" value="PROTEIN YIPPEE-LIKE CG15309-RELATED"/>
    <property type="match status" value="1"/>
</dbReference>
<dbReference type="InterPro" id="IPR039058">
    <property type="entry name" value="Yippee_fam"/>
</dbReference>
<dbReference type="Pfam" id="PF03226">
    <property type="entry name" value="Yippee-Mis18"/>
    <property type="match status" value="1"/>
</dbReference>
<comment type="similarity">
    <text evidence="1 4">Belongs to the yippee family.</text>
</comment>
<accession>A0A0B0P6H2</accession>
<dbReference type="AlphaFoldDB" id="A0A0B0P6H2"/>
<keyword evidence="2" id="KW-0479">Metal-binding</keyword>
<protein>
    <recommendedName>
        <fullName evidence="4">Protein yippee-like</fullName>
    </recommendedName>
</protein>
<dbReference type="InterPro" id="IPR034751">
    <property type="entry name" value="Yippee"/>
</dbReference>
<dbReference type="GO" id="GO:0046872">
    <property type="term" value="F:metal ion binding"/>
    <property type="evidence" value="ECO:0007669"/>
    <property type="project" value="UniProtKB-KW"/>
</dbReference>
<sequence>MATLFFNMTLQSVIMFDSRIFSGNNPTVALKGQGRSGRAFLFSHAMNIRVGAKADRHLITGLHTVADIYCGDCGELLGWKYERAYEASQKYKEGKFILEKAKIAKENW</sequence>
<keyword evidence="3" id="KW-0862">Zinc</keyword>
<feature type="domain" description="Yippee" evidence="5">
    <location>
        <begin position="9"/>
        <end position="107"/>
    </location>
</feature>
<evidence type="ECO:0000256" key="3">
    <source>
        <dbReference type="ARBA" id="ARBA00022833"/>
    </source>
</evidence>